<dbReference type="Pfam" id="PF12804">
    <property type="entry name" value="NTP_transf_3"/>
    <property type="match status" value="1"/>
</dbReference>
<comment type="catalytic activity">
    <reaction evidence="8">
        <text>Mo-molybdopterin + GTP + H(+) = Mo-molybdopterin guanine dinucleotide + diphosphate</text>
        <dbReference type="Rhea" id="RHEA:34243"/>
        <dbReference type="ChEBI" id="CHEBI:15378"/>
        <dbReference type="ChEBI" id="CHEBI:33019"/>
        <dbReference type="ChEBI" id="CHEBI:37565"/>
        <dbReference type="ChEBI" id="CHEBI:71302"/>
        <dbReference type="ChEBI" id="CHEBI:71310"/>
        <dbReference type="EC" id="2.7.7.77"/>
    </reaction>
</comment>
<comment type="domain">
    <text evidence="8">The N-terminal domain determines nucleotide recognition and specific binding, while the C-terminal domain determines the specific binding to the target protein.</text>
</comment>
<evidence type="ECO:0000256" key="1">
    <source>
        <dbReference type="ARBA" id="ARBA00022490"/>
    </source>
</evidence>
<comment type="caution">
    <text evidence="8">Lacks conserved residue(s) required for the propagation of feature annotation.</text>
</comment>
<evidence type="ECO:0000256" key="7">
    <source>
        <dbReference type="ARBA" id="ARBA00023150"/>
    </source>
</evidence>
<dbReference type="InterPro" id="IPR029044">
    <property type="entry name" value="Nucleotide-diphossugar_trans"/>
</dbReference>
<feature type="binding site" evidence="8">
    <location>
        <position position="119"/>
    </location>
    <ligand>
        <name>GTP</name>
        <dbReference type="ChEBI" id="CHEBI:37565"/>
    </ligand>
</feature>
<comment type="cofactor">
    <cofactor evidence="8">
        <name>Mg(2+)</name>
        <dbReference type="ChEBI" id="CHEBI:18420"/>
    </cofactor>
</comment>
<keyword evidence="5 8" id="KW-0460">Magnesium</keyword>
<proteinExistence type="inferred from homology"/>
<keyword evidence="11" id="KW-1185">Reference proteome</keyword>
<feature type="binding site" evidence="8">
    <location>
        <begin position="30"/>
        <end position="32"/>
    </location>
    <ligand>
        <name>GTP</name>
        <dbReference type="ChEBI" id="CHEBI:37565"/>
    </ligand>
</feature>
<evidence type="ECO:0000313" key="11">
    <source>
        <dbReference type="Proteomes" id="UP000276295"/>
    </source>
</evidence>
<dbReference type="InterPro" id="IPR013482">
    <property type="entry name" value="Molybde_CF_guanTrfase"/>
</dbReference>
<keyword evidence="2 8" id="KW-0808">Transferase</keyword>
<dbReference type="PANTHER" id="PTHR19136:SF81">
    <property type="entry name" value="MOLYBDENUM COFACTOR GUANYLYLTRANSFERASE"/>
    <property type="match status" value="1"/>
</dbReference>
<feature type="binding site" evidence="8">
    <location>
        <position position="119"/>
    </location>
    <ligand>
        <name>Mg(2+)</name>
        <dbReference type="ChEBI" id="CHEBI:18420"/>
    </ligand>
</feature>
<evidence type="ECO:0000256" key="3">
    <source>
        <dbReference type="ARBA" id="ARBA00022723"/>
    </source>
</evidence>
<dbReference type="AlphaFoldDB" id="A0A3A5JUT9"/>
<evidence type="ECO:0000256" key="6">
    <source>
        <dbReference type="ARBA" id="ARBA00023134"/>
    </source>
</evidence>
<evidence type="ECO:0000313" key="10">
    <source>
        <dbReference type="EMBL" id="RJT23821.1"/>
    </source>
</evidence>
<feature type="binding site" evidence="8">
    <location>
        <position position="89"/>
    </location>
    <ligand>
        <name>GTP</name>
        <dbReference type="ChEBI" id="CHEBI:37565"/>
    </ligand>
</feature>
<keyword evidence="1 8" id="KW-0963">Cytoplasm</keyword>
<name>A0A3A5JUT9_9ENTR</name>
<evidence type="ECO:0000256" key="8">
    <source>
        <dbReference type="HAMAP-Rule" id="MF_00316"/>
    </source>
</evidence>
<keyword evidence="10" id="KW-0548">Nucleotidyltransferase</keyword>
<comment type="function">
    <text evidence="8">Transfers a GMP moiety from GTP to Mo-molybdopterin (Mo-MPT) cofactor (Moco or molybdenum cofactor) to form Mo-molybdopterin guanine dinucleotide (Mo-MGD) cofactor.</text>
</comment>
<dbReference type="Proteomes" id="UP000276295">
    <property type="component" value="Unassembled WGS sequence"/>
</dbReference>
<dbReference type="PANTHER" id="PTHR19136">
    <property type="entry name" value="MOLYBDENUM COFACTOR GUANYLYLTRANSFERASE"/>
    <property type="match status" value="1"/>
</dbReference>
<evidence type="ECO:0000256" key="4">
    <source>
        <dbReference type="ARBA" id="ARBA00022741"/>
    </source>
</evidence>
<dbReference type="EC" id="2.7.7.77" evidence="8"/>
<dbReference type="GO" id="GO:1902758">
    <property type="term" value="P:bis(molybdopterin guanine dinucleotide)molybdenum biosynthetic process"/>
    <property type="evidence" value="ECO:0007669"/>
    <property type="project" value="TreeGrafter"/>
</dbReference>
<evidence type="ECO:0000256" key="5">
    <source>
        <dbReference type="ARBA" id="ARBA00022842"/>
    </source>
</evidence>
<dbReference type="SUPFAM" id="SSF53448">
    <property type="entry name" value="Nucleotide-diphospho-sugar transferases"/>
    <property type="match status" value="1"/>
</dbReference>
<sequence>MREVHVSRLKPTLKEAILVRCLTEVTGVVLAGGRATRMGGQDKGLINLNGQPLFEHVISKLAPQVSNVVISANRNRDKYQSIGLNVLSDTLPDYPGPLAGMLSVMKQRNSEWFLFCPCDTPNIPEDLALKLWEKKGDAPAAWVNDGERDHPTIVLLHKKLTAPLENYLASGERRVMVFLREAGGHAVLFPNQKQNFININTLEDLTLWENK</sequence>
<comment type="similarity">
    <text evidence="8">Belongs to the MobA family.</text>
</comment>
<dbReference type="GO" id="GO:0005525">
    <property type="term" value="F:GTP binding"/>
    <property type="evidence" value="ECO:0007669"/>
    <property type="project" value="UniProtKB-UniRule"/>
</dbReference>
<comment type="subcellular location">
    <subcellularLocation>
        <location evidence="8">Cytoplasm</location>
    </subcellularLocation>
</comment>
<keyword evidence="3 8" id="KW-0479">Metal-binding</keyword>
<dbReference type="Gene3D" id="3.90.550.10">
    <property type="entry name" value="Spore Coat Polysaccharide Biosynthesis Protein SpsA, Chain A"/>
    <property type="match status" value="1"/>
</dbReference>
<organism evidence="10 11">
    <name type="scientific">Buttiauxella izardii</name>
    <dbReference type="NCBI Taxonomy" id="82991"/>
    <lineage>
        <taxon>Bacteria</taxon>
        <taxon>Pseudomonadati</taxon>
        <taxon>Pseudomonadota</taxon>
        <taxon>Gammaproteobacteria</taxon>
        <taxon>Enterobacterales</taxon>
        <taxon>Enterobacteriaceae</taxon>
        <taxon>Buttiauxella</taxon>
    </lineage>
</organism>
<comment type="caution">
    <text evidence="10">The sequence shown here is derived from an EMBL/GenBank/DDBJ whole genome shotgun (WGS) entry which is preliminary data.</text>
</comment>
<evidence type="ECO:0000259" key="9">
    <source>
        <dbReference type="Pfam" id="PF12804"/>
    </source>
</evidence>
<keyword evidence="7 8" id="KW-0501">Molybdenum cofactor biosynthesis</keyword>
<dbReference type="OrthoDB" id="9788394at2"/>
<reference evidence="10 11" key="1">
    <citation type="submission" date="2018-09" db="EMBL/GenBank/DDBJ databases">
        <title>Draft genome sequence of Buttiauxella izardii CCUG 35510T.</title>
        <authorList>
            <person name="Salva-Serra F."/>
            <person name="Marathe N."/>
            <person name="Moore E."/>
            <person name="Stadler-Svensson L."/>
            <person name="Engstrom-Jakobsson H."/>
        </authorList>
    </citation>
    <scope>NUCLEOTIDE SEQUENCE [LARGE SCALE GENOMIC DNA]</scope>
    <source>
        <strain evidence="10 11">CCUG 35510</strain>
    </source>
</reference>
<dbReference type="GO" id="GO:0005737">
    <property type="term" value="C:cytoplasm"/>
    <property type="evidence" value="ECO:0007669"/>
    <property type="project" value="UniProtKB-SubCell"/>
</dbReference>
<dbReference type="HAMAP" id="MF_00316">
    <property type="entry name" value="MobA"/>
    <property type="match status" value="1"/>
</dbReference>
<keyword evidence="4 8" id="KW-0547">Nucleotide-binding</keyword>
<gene>
    <name evidence="8 10" type="primary">mobA</name>
    <name evidence="10" type="ORF">D6029_08375</name>
</gene>
<dbReference type="NCBIfam" id="TIGR02665">
    <property type="entry name" value="molyb_mobA"/>
    <property type="match status" value="1"/>
</dbReference>
<accession>A0A3A5JUT9</accession>
<feature type="binding site" evidence="8">
    <location>
        <position position="43"/>
    </location>
    <ligand>
        <name>GTP</name>
        <dbReference type="ChEBI" id="CHEBI:37565"/>
    </ligand>
</feature>
<dbReference type="EMBL" id="QZWH01000015">
    <property type="protein sequence ID" value="RJT23821.1"/>
    <property type="molecule type" value="Genomic_DNA"/>
</dbReference>
<comment type="subunit">
    <text evidence="8">Monomer.</text>
</comment>
<dbReference type="GO" id="GO:0061603">
    <property type="term" value="F:molybdenum cofactor guanylyltransferase activity"/>
    <property type="evidence" value="ECO:0007669"/>
    <property type="project" value="UniProtKB-EC"/>
</dbReference>
<dbReference type="GO" id="GO:0046872">
    <property type="term" value="F:metal ion binding"/>
    <property type="evidence" value="ECO:0007669"/>
    <property type="project" value="UniProtKB-KW"/>
</dbReference>
<protein>
    <recommendedName>
        <fullName evidence="8">Molybdenum cofactor guanylyltransferase</fullName>
        <shortName evidence="8">MoCo guanylyltransferase</shortName>
        <ecNumber evidence="8">2.7.7.77</ecNumber>
    </recommendedName>
    <alternativeName>
        <fullName evidence="8">GTP:molybdopterin guanylyltransferase</fullName>
    </alternativeName>
    <alternativeName>
        <fullName evidence="8">Mo-MPT guanylyltransferase</fullName>
    </alternativeName>
    <alternativeName>
        <fullName evidence="8">Molybdopterin guanylyltransferase</fullName>
    </alternativeName>
    <alternativeName>
        <fullName evidence="8">Molybdopterin-guanine dinucleotide synthase</fullName>
        <shortName evidence="8">MGD synthase</shortName>
    </alternativeName>
</protein>
<evidence type="ECO:0000256" key="2">
    <source>
        <dbReference type="ARBA" id="ARBA00022679"/>
    </source>
</evidence>
<feature type="domain" description="MobA-like NTP transferase" evidence="9">
    <location>
        <begin position="27"/>
        <end position="176"/>
    </location>
</feature>
<dbReference type="CDD" id="cd02503">
    <property type="entry name" value="MobA"/>
    <property type="match status" value="1"/>
</dbReference>
<dbReference type="InterPro" id="IPR025877">
    <property type="entry name" value="MobA-like_NTP_Trfase"/>
</dbReference>
<keyword evidence="6 8" id="KW-0342">GTP-binding</keyword>